<dbReference type="Gene3D" id="3.40.50.10540">
    <property type="entry name" value="Crotonobetainyl-coa:carnitine coa-transferase, domain 1"/>
    <property type="match status" value="1"/>
</dbReference>
<keyword evidence="1 2" id="KW-0808">Transferase</keyword>
<dbReference type="PANTHER" id="PTHR48228:SF6">
    <property type="entry name" value="L-CARNITINE COA-TRANSFERASE"/>
    <property type="match status" value="1"/>
</dbReference>
<dbReference type="InterPro" id="IPR044855">
    <property type="entry name" value="CoA-Trfase_III_dom3_sf"/>
</dbReference>
<dbReference type="InterPro" id="IPR003673">
    <property type="entry name" value="CoA-Trfase_fam_III"/>
</dbReference>
<sequence>MTERALPLAGVKVVELGQLIAGPFAGTLLAYFGAEVIKVEPPGGDPIRGWRKLDDGGTSFWWRSIGRNKRSVTLDLKSDAGRELAARLIDGADVLIENFRPGTLENWGLGPDRFTDSNPGLIYTRISGYGQDGPYADKPGYASVCEGIGGLRYVNGFPGERPVRPNLSLGDTVAGLHAALGILLALFERRGSGLGQVVDVALYETVFNLLEAVIPEFDGAGLIREPAGSTVTGIVPTNTYRCADGKYVIIGGNGDSIFKRLMTTAGRNDLADDPRLAHNAGRVEHEAEVDGAIEAWCATLDSAQVLRRLEDARVPCGPIYSAADMMADPHFQARGLFQQVEINGKPLKIPAIAPRLAGTPGGTRWPGGDAGVHTEAVLREELGLDEQEYQRLKKEGVFGP</sequence>
<proteinExistence type="predicted"/>
<dbReference type="EMBL" id="VCQT01000012">
    <property type="protein sequence ID" value="TMW14732.1"/>
    <property type="molecule type" value="Genomic_DNA"/>
</dbReference>
<accession>A0ABY2XR29</accession>
<comment type="caution">
    <text evidence="2">The sequence shown here is derived from an EMBL/GenBank/DDBJ whole genome shotgun (WGS) entry which is preliminary data.</text>
</comment>
<dbReference type="SUPFAM" id="SSF89796">
    <property type="entry name" value="CoA-transferase family III (CaiB/BaiF)"/>
    <property type="match status" value="1"/>
</dbReference>
<dbReference type="RefSeq" id="WP_138771098.1">
    <property type="nucleotide sequence ID" value="NZ_JBHSSX010000024.1"/>
</dbReference>
<gene>
    <name evidence="2" type="ORF">FGS76_02800</name>
</gene>
<dbReference type="PANTHER" id="PTHR48228">
    <property type="entry name" value="SUCCINYL-COA--D-CITRAMALATE COA-TRANSFERASE"/>
    <property type="match status" value="1"/>
</dbReference>
<dbReference type="Proteomes" id="UP000739180">
    <property type="component" value="Unassembled WGS sequence"/>
</dbReference>
<dbReference type="InterPro" id="IPR050509">
    <property type="entry name" value="CoA-transferase_III"/>
</dbReference>
<evidence type="ECO:0000313" key="3">
    <source>
        <dbReference type="Proteomes" id="UP000739180"/>
    </source>
</evidence>
<name>A0ABY2XR29_9GAMM</name>
<keyword evidence="3" id="KW-1185">Reference proteome</keyword>
<dbReference type="InterPro" id="IPR023606">
    <property type="entry name" value="CoA-Trfase_III_dom_1_sf"/>
</dbReference>
<dbReference type="Pfam" id="PF02515">
    <property type="entry name" value="CoA_transf_3"/>
    <property type="match status" value="1"/>
</dbReference>
<dbReference type="Gene3D" id="3.30.1540.10">
    <property type="entry name" value="formyl-coa transferase, domain 3"/>
    <property type="match status" value="1"/>
</dbReference>
<evidence type="ECO:0000256" key="1">
    <source>
        <dbReference type="ARBA" id="ARBA00022679"/>
    </source>
</evidence>
<evidence type="ECO:0000313" key="2">
    <source>
        <dbReference type="EMBL" id="TMW14732.1"/>
    </source>
</evidence>
<dbReference type="GO" id="GO:0016740">
    <property type="term" value="F:transferase activity"/>
    <property type="evidence" value="ECO:0007669"/>
    <property type="project" value="UniProtKB-KW"/>
</dbReference>
<organism evidence="2 3">
    <name type="scientific">Alloalcanivorax gelatiniphagus</name>
    <dbReference type="NCBI Taxonomy" id="1194167"/>
    <lineage>
        <taxon>Bacteria</taxon>
        <taxon>Pseudomonadati</taxon>
        <taxon>Pseudomonadota</taxon>
        <taxon>Gammaproteobacteria</taxon>
        <taxon>Oceanospirillales</taxon>
        <taxon>Alcanivoracaceae</taxon>
        <taxon>Alloalcanivorax</taxon>
    </lineage>
</organism>
<protein>
    <submittedName>
        <fullName evidence="2">CoA transferase</fullName>
    </submittedName>
</protein>
<reference evidence="2 3" key="1">
    <citation type="submission" date="2019-05" db="EMBL/GenBank/DDBJ databases">
        <title>Genome of Alcanivorax gelatiniphagus, an oil degrading marine bacteria.</title>
        <authorList>
            <person name="Kwon K.K."/>
        </authorList>
    </citation>
    <scope>NUCLEOTIDE SEQUENCE [LARGE SCALE GENOMIC DNA]</scope>
    <source>
        <strain evidence="2 3">MEBiC 08158</strain>
    </source>
</reference>